<keyword evidence="3" id="KW-1185">Reference proteome</keyword>
<proteinExistence type="predicted"/>
<evidence type="ECO:0000256" key="1">
    <source>
        <dbReference type="SAM" id="MobiDB-lite"/>
    </source>
</evidence>
<organism evidence="2 3">
    <name type="scientific">Solanum tuberosum</name>
    <name type="common">Potato</name>
    <dbReference type="NCBI Taxonomy" id="4113"/>
    <lineage>
        <taxon>Eukaryota</taxon>
        <taxon>Viridiplantae</taxon>
        <taxon>Streptophyta</taxon>
        <taxon>Embryophyta</taxon>
        <taxon>Tracheophyta</taxon>
        <taxon>Spermatophyta</taxon>
        <taxon>Magnoliopsida</taxon>
        <taxon>eudicotyledons</taxon>
        <taxon>Gunneridae</taxon>
        <taxon>Pentapetalae</taxon>
        <taxon>asterids</taxon>
        <taxon>lamiids</taxon>
        <taxon>Solanales</taxon>
        <taxon>Solanaceae</taxon>
        <taxon>Solanoideae</taxon>
        <taxon>Solaneae</taxon>
        <taxon>Solanum</taxon>
    </lineage>
</organism>
<dbReference type="HOGENOM" id="CLU_1963481_0_0_1"/>
<reference evidence="2" key="2">
    <citation type="submission" date="2015-06" db="UniProtKB">
        <authorList>
            <consortium name="EnsemblPlants"/>
        </authorList>
    </citation>
    <scope>IDENTIFICATION</scope>
    <source>
        <strain evidence="2">DM1-3 516 R44</strain>
    </source>
</reference>
<dbReference type="EnsemblPlants" id="PGSC0003DMT400097210">
    <property type="protein sequence ID" value="PGSC0003DMT400097210"/>
    <property type="gene ID" value="PGSC0003DMG400046781"/>
</dbReference>
<dbReference type="PaxDb" id="4113-PGSC0003DMT400097210"/>
<protein>
    <submittedName>
        <fullName evidence="2">Uncharacterized protein</fullName>
    </submittedName>
</protein>
<dbReference type="Gramene" id="PGSC0003DMT400097210">
    <property type="protein sequence ID" value="PGSC0003DMT400097210"/>
    <property type="gene ID" value="PGSC0003DMG400046781"/>
</dbReference>
<accession>M1E048</accession>
<dbReference type="Proteomes" id="UP000011115">
    <property type="component" value="Unassembled WGS sequence"/>
</dbReference>
<evidence type="ECO:0000313" key="2">
    <source>
        <dbReference type="EnsemblPlants" id="PGSC0003DMT400097210"/>
    </source>
</evidence>
<feature type="region of interest" description="Disordered" evidence="1">
    <location>
        <begin position="109"/>
        <end position="128"/>
    </location>
</feature>
<name>M1E048_SOLTU</name>
<evidence type="ECO:0000313" key="3">
    <source>
        <dbReference type="Proteomes" id="UP000011115"/>
    </source>
</evidence>
<dbReference type="InParanoid" id="M1E048"/>
<sequence length="128" mass="14420">MMASSILIWHITDPVGVDDLVAEGADEGRKHVLMGKLERKRLERVNPSPYPTHSVRESEWAKAEAVLHAASGCPRGTHLIRDIWIEEQNKDTKRRTAFFIGESSTASAKRDYVAEHTGRDQRELEIAS</sequence>
<reference evidence="3" key="1">
    <citation type="journal article" date="2011" name="Nature">
        <title>Genome sequence and analysis of the tuber crop potato.</title>
        <authorList>
            <consortium name="The Potato Genome Sequencing Consortium"/>
        </authorList>
    </citation>
    <scope>NUCLEOTIDE SEQUENCE [LARGE SCALE GENOMIC DNA]</scope>
    <source>
        <strain evidence="3">cv. DM1-3 516 R44</strain>
    </source>
</reference>
<dbReference type="AlphaFoldDB" id="M1E048"/>